<dbReference type="EMBL" id="FNYE01000007">
    <property type="protein sequence ID" value="SEJ14251.1"/>
    <property type="molecule type" value="Genomic_DNA"/>
</dbReference>
<dbReference type="InterPro" id="IPR023181">
    <property type="entry name" value="Homospermid_syn-like_C"/>
</dbReference>
<dbReference type="Proteomes" id="UP000198866">
    <property type="component" value="Unassembled WGS sequence"/>
</dbReference>
<evidence type="ECO:0000259" key="1">
    <source>
        <dbReference type="Pfam" id="PF03435"/>
    </source>
</evidence>
<dbReference type="RefSeq" id="WP_090865449.1">
    <property type="nucleotide sequence ID" value="NZ_FNYE01000007.1"/>
</dbReference>
<keyword evidence="4" id="KW-1185">Reference proteome</keyword>
<feature type="domain" description="Saccharopine dehydrogenase NADP binding" evidence="1">
    <location>
        <begin position="15"/>
        <end position="153"/>
    </location>
</feature>
<accession>A0A1H6WB36</accession>
<dbReference type="OrthoDB" id="9767495at2"/>
<dbReference type="Pfam" id="PF16653">
    <property type="entry name" value="Sacchrp_dh_C"/>
    <property type="match status" value="1"/>
</dbReference>
<evidence type="ECO:0000313" key="3">
    <source>
        <dbReference type="EMBL" id="SEJ14251.1"/>
    </source>
</evidence>
<dbReference type="InterPro" id="IPR005097">
    <property type="entry name" value="Sacchrp_dh_NADP-bd"/>
</dbReference>
<gene>
    <name evidence="3" type="ORF">SAMN05192539_100743</name>
</gene>
<dbReference type="Pfam" id="PF03435">
    <property type="entry name" value="Sacchrp_dh_NADP"/>
    <property type="match status" value="1"/>
</dbReference>
<sequence length="472" mass="52532">MEQASTLARLDGRLLIIGFGGMGHAMLPAIFRHIEVSAENVKVLCLPSDDVEPAKAYGVELVFEPLSHSNYESVLDRLIGEGDFVLNLSVGVASTTLVRFCWSRGIRYIDLAIEPWEDMSVDEAVPMQLRTNYALREELLALRLDRRGGPTAIVTQGANPGLASALVKQALINMARDSGFDPGKPVHHEEWAALARRLDIKVIHIAEQDTQVARIAKKMDEFVCTWSVDAFIEEGLQPAELGWGHHERHWPRDGARHGYGSDAAIYLRRPGFATTVRSWTPSGGPYHGFLITHGESISIADHLTVREAARVVYRPTVHYAYRPCPDSVLSIHELAGRNWHAQSHKRILRDEIVDGCDELGVLLMGNSNGAYWFGSRLSISTARQLMPYNSATTLQVVAGALAGMVWALRYPREGIVEPDDIDHETILAVAEPYLGEFAGTYGQWTPLRDRSALYEENVDASDPWQFLNFRVD</sequence>
<organism evidence="3 4">
    <name type="scientific">Paraburkholderia diazotrophica</name>
    <dbReference type="NCBI Taxonomy" id="667676"/>
    <lineage>
        <taxon>Bacteria</taxon>
        <taxon>Pseudomonadati</taxon>
        <taxon>Pseudomonadota</taxon>
        <taxon>Betaproteobacteria</taxon>
        <taxon>Burkholderiales</taxon>
        <taxon>Burkholderiaceae</taxon>
        <taxon>Paraburkholderia</taxon>
    </lineage>
</organism>
<reference evidence="4" key="1">
    <citation type="submission" date="2016-10" db="EMBL/GenBank/DDBJ databases">
        <authorList>
            <person name="Varghese N."/>
            <person name="Submissions S."/>
        </authorList>
    </citation>
    <scope>NUCLEOTIDE SEQUENCE [LARGE SCALE GENOMIC DNA]</scope>
    <source>
        <strain evidence="4">LMG 26031</strain>
    </source>
</reference>
<dbReference type="AlphaFoldDB" id="A0A1H6WB36"/>
<evidence type="ECO:0000313" key="4">
    <source>
        <dbReference type="Proteomes" id="UP000198866"/>
    </source>
</evidence>
<dbReference type="STRING" id="667676.SAMN05192539_100743"/>
<dbReference type="Gene3D" id="3.40.50.720">
    <property type="entry name" value="NAD(P)-binding Rossmann-like Domain"/>
    <property type="match status" value="1"/>
</dbReference>
<feature type="domain" description="Saccharopine dehydrogenase-like C-terminal" evidence="2">
    <location>
        <begin position="157"/>
        <end position="439"/>
    </location>
</feature>
<evidence type="ECO:0000259" key="2">
    <source>
        <dbReference type="Pfam" id="PF16653"/>
    </source>
</evidence>
<proteinExistence type="predicted"/>
<dbReference type="InterPro" id="IPR032095">
    <property type="entry name" value="Sacchrp_dh-like_C"/>
</dbReference>
<dbReference type="Gene3D" id="3.30.360.30">
    <property type="entry name" value="homospermidine synthase like"/>
    <property type="match status" value="1"/>
</dbReference>
<protein>
    <submittedName>
        <fullName evidence="3">Homospermidine synthase</fullName>
    </submittedName>
</protein>
<name>A0A1H6WB36_9BURK</name>